<evidence type="ECO:0000313" key="2">
    <source>
        <dbReference type="Proteomes" id="UP000031876"/>
    </source>
</evidence>
<name>A0AB33B616_BACTU</name>
<organism evidence="1 2">
    <name type="scientific">Bacillus thuringiensis</name>
    <dbReference type="NCBI Taxonomy" id="1428"/>
    <lineage>
        <taxon>Bacteria</taxon>
        <taxon>Bacillati</taxon>
        <taxon>Bacillota</taxon>
        <taxon>Bacilli</taxon>
        <taxon>Bacillales</taxon>
        <taxon>Bacillaceae</taxon>
        <taxon>Bacillus</taxon>
        <taxon>Bacillus cereus group</taxon>
    </lineage>
</organism>
<dbReference type="EMBL" id="CP009336">
    <property type="protein sequence ID" value="AJG79523.1"/>
    <property type="molecule type" value="Genomic_DNA"/>
</dbReference>
<dbReference type="KEGG" id="btw:BF38_5534"/>
<gene>
    <name evidence="1" type="ORF">BF38_5534</name>
</gene>
<accession>A0AB33B616</accession>
<dbReference type="AlphaFoldDB" id="A0AB33B616"/>
<sequence length="66" mass="8252">MSCNGHFRQSRDCNRFWDDLVFCRHRCKDCDECHHRRNRCCDCDERRHNHNHNHNHGCNCNHCRNW</sequence>
<dbReference type="RefSeq" id="WP_080545801.1">
    <property type="nucleotide sequence ID" value="NZ_CP009336.1"/>
</dbReference>
<dbReference type="Proteomes" id="UP000031876">
    <property type="component" value="Plasmid 1"/>
</dbReference>
<geneLocation type="plasmid" evidence="1 2">
    <name>1</name>
</geneLocation>
<reference evidence="1 2" key="1">
    <citation type="journal article" date="2015" name="Genome Announc.">
        <title>Complete genome sequences for 35 biothreat assay-relevant bacillus species.</title>
        <authorList>
            <person name="Johnson S.L."/>
            <person name="Daligault H.E."/>
            <person name="Davenport K.W."/>
            <person name="Jaissle J."/>
            <person name="Frey K.G."/>
            <person name="Ladner J.T."/>
            <person name="Broomall S.M."/>
            <person name="Bishop-Lilly K.A."/>
            <person name="Bruce D.C."/>
            <person name="Gibbons H.S."/>
            <person name="Coyne S.R."/>
            <person name="Lo C.C."/>
            <person name="Meincke L."/>
            <person name="Munk A.C."/>
            <person name="Koroleva G.I."/>
            <person name="Rosenzweig C.N."/>
            <person name="Palacios G.F."/>
            <person name="Redden C.L."/>
            <person name="Minogue T.D."/>
            <person name="Chain P.S."/>
        </authorList>
    </citation>
    <scope>NUCLEOTIDE SEQUENCE [LARGE SCALE GENOMIC DNA]</scope>
    <source>
        <strain evidence="1 2">HD1011</strain>
    </source>
</reference>
<proteinExistence type="predicted"/>
<evidence type="ECO:0000313" key="1">
    <source>
        <dbReference type="EMBL" id="AJG79523.1"/>
    </source>
</evidence>
<protein>
    <submittedName>
        <fullName evidence="1">Uncharacterized protein</fullName>
    </submittedName>
</protein>
<keyword evidence="1" id="KW-0614">Plasmid</keyword>